<proteinExistence type="predicted"/>
<dbReference type="Proteomes" id="UP001354971">
    <property type="component" value="Unassembled WGS sequence"/>
</dbReference>
<evidence type="ECO:0000313" key="3">
    <source>
        <dbReference type="Proteomes" id="UP001354971"/>
    </source>
</evidence>
<keyword evidence="1" id="KW-0472">Membrane</keyword>
<keyword evidence="1" id="KW-0812">Transmembrane</keyword>
<protein>
    <recommendedName>
        <fullName evidence="4">DUF1328 domain-containing protein</fullName>
    </recommendedName>
</protein>
<evidence type="ECO:0000313" key="2">
    <source>
        <dbReference type="EMBL" id="MEE2525549.1"/>
    </source>
</evidence>
<dbReference type="EMBL" id="JAZDRP010000002">
    <property type="protein sequence ID" value="MEE2525549.1"/>
    <property type="molecule type" value="Genomic_DNA"/>
</dbReference>
<accession>A0ABU7LPL3</accession>
<feature type="transmembrane region" description="Helical" evidence="1">
    <location>
        <begin position="33"/>
        <end position="54"/>
    </location>
</feature>
<name>A0ABU7LPL3_9PROT</name>
<dbReference type="RefSeq" id="WP_330198211.1">
    <property type="nucleotide sequence ID" value="NZ_JAZDRP010000002.1"/>
</dbReference>
<gene>
    <name evidence="2" type="ORF">V0U79_04165</name>
</gene>
<keyword evidence="3" id="KW-1185">Reference proteome</keyword>
<organism evidence="2 3">
    <name type="scientific">Hyphobacterium lacteum</name>
    <dbReference type="NCBI Taxonomy" id="3116575"/>
    <lineage>
        <taxon>Bacteria</taxon>
        <taxon>Pseudomonadati</taxon>
        <taxon>Pseudomonadota</taxon>
        <taxon>Alphaproteobacteria</taxon>
        <taxon>Maricaulales</taxon>
        <taxon>Maricaulaceae</taxon>
        <taxon>Hyphobacterium</taxon>
    </lineage>
</organism>
<sequence>MAAMIRLTVFLTVLALVLTGVTASAVAFTHGNIDAGIAFLWPALAIAVVMGMALPRRSAA</sequence>
<evidence type="ECO:0000256" key="1">
    <source>
        <dbReference type="SAM" id="Phobius"/>
    </source>
</evidence>
<keyword evidence="1" id="KW-1133">Transmembrane helix</keyword>
<comment type="caution">
    <text evidence="2">The sequence shown here is derived from an EMBL/GenBank/DDBJ whole genome shotgun (WGS) entry which is preliminary data.</text>
</comment>
<reference evidence="2 3" key="1">
    <citation type="submission" date="2024-01" db="EMBL/GenBank/DDBJ databases">
        <title>Hyphobacterium bacterium isolated from marine sediment.</title>
        <authorList>
            <person name="Zhao S."/>
        </authorList>
    </citation>
    <scope>NUCLEOTIDE SEQUENCE [LARGE SCALE GENOMIC DNA]</scope>
    <source>
        <strain evidence="3">HN65</strain>
    </source>
</reference>
<evidence type="ECO:0008006" key="4">
    <source>
        <dbReference type="Google" id="ProtNLM"/>
    </source>
</evidence>